<evidence type="ECO:0000313" key="2">
    <source>
        <dbReference type="Proteomes" id="UP000292118"/>
    </source>
</evidence>
<sequence>MTVRVSPEIEYRVYLAELAERERRLELRRLAAERTPRRPHRDPAGTLRAWLRDVRRPRVATASACCAPVCC</sequence>
<dbReference type="AlphaFoldDB" id="A0A4P6F7W6"/>
<proteinExistence type="predicted"/>
<protein>
    <submittedName>
        <fullName evidence="1">Uncharacterized protein</fullName>
    </submittedName>
</protein>
<dbReference type="EMBL" id="CP035493">
    <property type="protein sequence ID" value="QAY70963.1"/>
    <property type="molecule type" value="Genomic_DNA"/>
</dbReference>
<dbReference type="RefSeq" id="WP_129189205.1">
    <property type="nucleotide sequence ID" value="NZ_CP035493.1"/>
</dbReference>
<name>A0A4P6F7W6_9MICO</name>
<gene>
    <name evidence="1" type="ORF">ET471_13775</name>
</gene>
<keyword evidence="2" id="KW-1185">Reference proteome</keyword>
<evidence type="ECO:0000313" key="1">
    <source>
        <dbReference type="EMBL" id="QAY70963.1"/>
    </source>
</evidence>
<dbReference type="KEGG" id="xya:ET471_13775"/>
<accession>A0A4P6F7W6</accession>
<organism evidence="1 2">
    <name type="scientific">Xylanimonas protaetiae</name>
    <dbReference type="NCBI Taxonomy" id="2509457"/>
    <lineage>
        <taxon>Bacteria</taxon>
        <taxon>Bacillati</taxon>
        <taxon>Actinomycetota</taxon>
        <taxon>Actinomycetes</taxon>
        <taxon>Micrococcales</taxon>
        <taxon>Promicromonosporaceae</taxon>
        <taxon>Xylanimonas</taxon>
    </lineage>
</organism>
<dbReference type="Proteomes" id="UP000292118">
    <property type="component" value="Chromosome"/>
</dbReference>
<reference evidence="1 2" key="1">
    <citation type="submission" date="2019-01" db="EMBL/GenBank/DDBJ databases">
        <title>Genome sequencing of strain FW10M-9.</title>
        <authorList>
            <person name="Heo J."/>
            <person name="Kim S.-J."/>
            <person name="Kim J.-S."/>
            <person name="Hong S.-B."/>
            <person name="Kwon S.-W."/>
        </authorList>
    </citation>
    <scope>NUCLEOTIDE SEQUENCE [LARGE SCALE GENOMIC DNA]</scope>
    <source>
        <strain evidence="1 2">FW10M-9</strain>
    </source>
</reference>